<dbReference type="Proteomes" id="UP001597351">
    <property type="component" value="Unassembled WGS sequence"/>
</dbReference>
<dbReference type="RefSeq" id="WP_343920747.1">
    <property type="nucleotide sequence ID" value="NZ_BAAAJT010000002.1"/>
</dbReference>
<keyword evidence="1" id="KW-0472">Membrane</keyword>
<dbReference type="EMBL" id="JBHUGD010000003">
    <property type="protein sequence ID" value="MFD1948567.1"/>
    <property type="molecule type" value="Genomic_DNA"/>
</dbReference>
<protein>
    <submittedName>
        <fullName evidence="2">DUF3618 domain-containing protein</fullName>
    </submittedName>
</protein>
<gene>
    <name evidence="2" type="ORF">ACFSDE_17315</name>
</gene>
<sequence>MSHRRPEQIEAEIEAQREQLAATVDELTHKLDVKDRMTTDNGRPRPQLVAAAGAAIVVVVAVVLWRRR</sequence>
<evidence type="ECO:0000313" key="3">
    <source>
        <dbReference type="Proteomes" id="UP001597351"/>
    </source>
</evidence>
<feature type="transmembrane region" description="Helical" evidence="1">
    <location>
        <begin position="47"/>
        <end position="65"/>
    </location>
</feature>
<accession>A0ABW4TSD5</accession>
<keyword evidence="1" id="KW-0812">Transmembrane</keyword>
<name>A0ABW4TSD5_9ACTN</name>
<reference evidence="3" key="1">
    <citation type="journal article" date="2019" name="Int. J. Syst. Evol. Microbiol.">
        <title>The Global Catalogue of Microorganisms (GCM) 10K type strain sequencing project: providing services to taxonomists for standard genome sequencing and annotation.</title>
        <authorList>
            <consortium name="The Broad Institute Genomics Platform"/>
            <consortium name="The Broad Institute Genome Sequencing Center for Infectious Disease"/>
            <person name="Wu L."/>
            <person name="Ma J."/>
        </authorList>
    </citation>
    <scope>NUCLEOTIDE SEQUENCE [LARGE SCALE GENOMIC DNA]</scope>
    <source>
        <strain evidence="3">CGMCC 1.12477</strain>
    </source>
</reference>
<keyword evidence="3" id="KW-1185">Reference proteome</keyword>
<evidence type="ECO:0000256" key="1">
    <source>
        <dbReference type="SAM" id="Phobius"/>
    </source>
</evidence>
<organism evidence="2 3">
    <name type="scientific">Nocardioides aestuarii</name>
    <dbReference type="NCBI Taxonomy" id="252231"/>
    <lineage>
        <taxon>Bacteria</taxon>
        <taxon>Bacillati</taxon>
        <taxon>Actinomycetota</taxon>
        <taxon>Actinomycetes</taxon>
        <taxon>Propionibacteriales</taxon>
        <taxon>Nocardioidaceae</taxon>
        <taxon>Nocardioides</taxon>
    </lineage>
</organism>
<comment type="caution">
    <text evidence="2">The sequence shown here is derived from an EMBL/GenBank/DDBJ whole genome shotgun (WGS) entry which is preliminary data.</text>
</comment>
<proteinExistence type="predicted"/>
<evidence type="ECO:0000313" key="2">
    <source>
        <dbReference type="EMBL" id="MFD1948567.1"/>
    </source>
</evidence>
<dbReference type="InterPro" id="IPR022062">
    <property type="entry name" value="DUF3618"/>
</dbReference>
<keyword evidence="1" id="KW-1133">Transmembrane helix</keyword>
<dbReference type="Pfam" id="PF12277">
    <property type="entry name" value="DUF3618"/>
    <property type="match status" value="1"/>
</dbReference>